<dbReference type="Pfam" id="PF02386">
    <property type="entry name" value="TrkH"/>
    <property type="match status" value="1"/>
</dbReference>
<feature type="transmembrane region" description="Helical" evidence="10">
    <location>
        <begin position="375"/>
        <end position="393"/>
    </location>
</feature>
<feature type="transmembrane region" description="Helical" evidence="10">
    <location>
        <begin position="37"/>
        <end position="55"/>
    </location>
</feature>
<feature type="transmembrane region" description="Helical" evidence="10">
    <location>
        <begin position="118"/>
        <end position="138"/>
    </location>
</feature>
<dbReference type="NCBIfam" id="TIGR00933">
    <property type="entry name" value="2a38"/>
    <property type="match status" value="1"/>
</dbReference>
<evidence type="ECO:0000256" key="9">
    <source>
        <dbReference type="ARBA" id="ARBA00023136"/>
    </source>
</evidence>
<keyword evidence="4" id="KW-0633">Potassium transport</keyword>
<keyword evidence="9 10" id="KW-0472">Membrane</keyword>
<gene>
    <name evidence="11" type="ORF">WJM97_19075</name>
</gene>
<dbReference type="PANTHER" id="PTHR32024:SF1">
    <property type="entry name" value="KTR SYSTEM POTASSIUM UPTAKE PROTEIN B"/>
    <property type="match status" value="1"/>
</dbReference>
<proteinExistence type="predicted"/>
<feature type="transmembrane region" description="Helical" evidence="10">
    <location>
        <begin position="344"/>
        <end position="369"/>
    </location>
</feature>
<dbReference type="Proteomes" id="UP001483337">
    <property type="component" value="Chromosome"/>
</dbReference>
<evidence type="ECO:0000256" key="6">
    <source>
        <dbReference type="ARBA" id="ARBA00022958"/>
    </source>
</evidence>
<dbReference type="EMBL" id="CP150886">
    <property type="protein sequence ID" value="WZB87451.1"/>
    <property type="molecule type" value="Genomic_DNA"/>
</dbReference>
<organism evidence="11 12">
    <name type="scientific">Okeanomitos corallinicola TIOX110</name>
    <dbReference type="NCBI Taxonomy" id="3133117"/>
    <lineage>
        <taxon>Bacteria</taxon>
        <taxon>Bacillati</taxon>
        <taxon>Cyanobacteriota</taxon>
        <taxon>Cyanophyceae</taxon>
        <taxon>Nostocales</taxon>
        <taxon>Aphanizomenonaceae</taxon>
        <taxon>Okeanomitos</taxon>
    </lineage>
</organism>
<sequence length="444" mass="47845">MTVARTICLGFLAVILAGTFLLMMPFSTSNGTWNDPIVALFTSTSAVCVTGLAVVDTGSDFSFVGQLLILMLAQIGGLGYMTTTTFLILLIGRRFDLRQKIAIQQALDRPGMSGSTQMIRSIVATTLIFEITGIFLLLPTFVKDFGWNQGLWLAIFHSISAWNNAGFSLFSDSLVSYQNSRIVVFTIAGLIIFGGIGYQVILDIFLWARDKLLRKPSVIVFSLDFKVAISTTLMLLLLGIIAFFLIEVRNPQTFGNSTFSDQLLLAWFQSVTTRTAGFNSVDIGSMTDAGLFITIAMMFIGASPGGTGGGIKTTTLRVLTSCTKAILQGKEDVLLYDRKIAISLILKAVGVVIGSLATVILATVLISLTDPQLEFIQILFEVVSAFATVGLSTGITSSVSIAAKLILIVIMYIGRVGILLLMSAVLGDPRPSRVHYPEENLLVG</sequence>
<keyword evidence="8" id="KW-0406">Ion transport</keyword>
<evidence type="ECO:0000256" key="5">
    <source>
        <dbReference type="ARBA" id="ARBA00022692"/>
    </source>
</evidence>
<evidence type="ECO:0000256" key="7">
    <source>
        <dbReference type="ARBA" id="ARBA00022989"/>
    </source>
</evidence>
<evidence type="ECO:0000256" key="4">
    <source>
        <dbReference type="ARBA" id="ARBA00022538"/>
    </source>
</evidence>
<accession>A0ABZ2UR49</accession>
<dbReference type="PANTHER" id="PTHR32024">
    <property type="entry name" value="TRK SYSTEM POTASSIUM UPTAKE PROTEIN TRKG-RELATED"/>
    <property type="match status" value="1"/>
</dbReference>
<keyword evidence="7 10" id="KW-1133">Transmembrane helix</keyword>
<evidence type="ECO:0000256" key="2">
    <source>
        <dbReference type="ARBA" id="ARBA00022448"/>
    </source>
</evidence>
<evidence type="ECO:0000256" key="1">
    <source>
        <dbReference type="ARBA" id="ARBA00004651"/>
    </source>
</evidence>
<feature type="transmembrane region" description="Helical" evidence="10">
    <location>
        <begin position="67"/>
        <end position="91"/>
    </location>
</feature>
<evidence type="ECO:0000313" key="11">
    <source>
        <dbReference type="EMBL" id="WZB87451.1"/>
    </source>
</evidence>
<keyword evidence="6" id="KW-0630">Potassium</keyword>
<dbReference type="InterPro" id="IPR003445">
    <property type="entry name" value="Cat_transpt"/>
</dbReference>
<evidence type="ECO:0000256" key="10">
    <source>
        <dbReference type="SAM" id="Phobius"/>
    </source>
</evidence>
<keyword evidence="3" id="KW-1003">Cell membrane</keyword>
<keyword evidence="2" id="KW-0813">Transport</keyword>
<evidence type="ECO:0000256" key="8">
    <source>
        <dbReference type="ARBA" id="ARBA00023065"/>
    </source>
</evidence>
<feature type="transmembrane region" description="Helical" evidence="10">
    <location>
        <begin position="150"/>
        <end position="170"/>
    </location>
</feature>
<dbReference type="RefSeq" id="WP_353930364.1">
    <property type="nucleotide sequence ID" value="NZ_CP150886.1"/>
</dbReference>
<evidence type="ECO:0000256" key="3">
    <source>
        <dbReference type="ARBA" id="ARBA00022475"/>
    </source>
</evidence>
<feature type="transmembrane region" description="Helical" evidence="10">
    <location>
        <begin position="182"/>
        <end position="207"/>
    </location>
</feature>
<keyword evidence="5 10" id="KW-0812">Transmembrane</keyword>
<feature type="transmembrane region" description="Helical" evidence="10">
    <location>
        <begin position="227"/>
        <end position="246"/>
    </location>
</feature>
<reference evidence="11 12" key="1">
    <citation type="submission" date="2024-04" db="EMBL/GenBank/DDBJ databases">
        <title>Okeanomitos corallinicola gen. &amp; sp. nov. (Nostocales, Cyanobacteria), a new toxic marine heterocyst-forming cyanobacterium from a coral reef.</title>
        <authorList>
            <person name="Li H."/>
            <person name="Li R."/>
            <person name="Kang J."/>
            <person name="Hii K.S."/>
            <person name="Mohamed H.F."/>
            <person name="Xu X."/>
            <person name="Luo Z."/>
        </authorList>
    </citation>
    <scope>NUCLEOTIDE SEQUENCE [LARGE SCALE GENOMIC DNA]</scope>
    <source>
        <strain evidence="11 12">TIOX110</strain>
    </source>
</reference>
<keyword evidence="12" id="KW-1185">Reference proteome</keyword>
<dbReference type="InterPro" id="IPR004772">
    <property type="entry name" value="TrkH"/>
</dbReference>
<name>A0ABZ2UR49_9CYAN</name>
<comment type="subcellular location">
    <subcellularLocation>
        <location evidence="1">Cell membrane</location>
        <topology evidence="1">Multi-pass membrane protein</topology>
    </subcellularLocation>
</comment>
<protein>
    <submittedName>
        <fullName evidence="11">TrkH family potassium uptake protein</fullName>
    </submittedName>
</protein>
<evidence type="ECO:0000313" key="12">
    <source>
        <dbReference type="Proteomes" id="UP001483337"/>
    </source>
</evidence>
<feature type="transmembrane region" description="Helical" evidence="10">
    <location>
        <begin position="6"/>
        <end position="25"/>
    </location>
</feature>
<feature type="transmembrane region" description="Helical" evidence="10">
    <location>
        <begin position="405"/>
        <end position="426"/>
    </location>
</feature>